<accession>A0A0G4L3M7</accession>
<keyword evidence="2 6" id="KW-0812">Transmembrane</keyword>
<dbReference type="Gene3D" id="1.20.1720.10">
    <property type="entry name" value="Multidrug resistance protein D"/>
    <property type="match status" value="1"/>
</dbReference>
<evidence type="ECO:0000256" key="2">
    <source>
        <dbReference type="ARBA" id="ARBA00022692"/>
    </source>
</evidence>
<comment type="subcellular location">
    <subcellularLocation>
        <location evidence="1">Membrane</location>
        <topology evidence="1">Multi-pass membrane protein</topology>
    </subcellularLocation>
</comment>
<protein>
    <recommendedName>
        <fullName evidence="10">Major facilitator superfamily (MFS) profile domain-containing protein</fullName>
    </recommendedName>
</protein>
<evidence type="ECO:0000256" key="1">
    <source>
        <dbReference type="ARBA" id="ARBA00004141"/>
    </source>
</evidence>
<keyword evidence="4 6" id="KW-0472">Membrane</keyword>
<keyword evidence="5" id="KW-0539">Nucleus</keyword>
<evidence type="ECO:0000256" key="3">
    <source>
        <dbReference type="ARBA" id="ARBA00022989"/>
    </source>
</evidence>
<dbReference type="InterPro" id="IPR011701">
    <property type="entry name" value="MFS"/>
</dbReference>
<feature type="transmembrane region" description="Helical" evidence="6">
    <location>
        <begin position="40"/>
        <end position="62"/>
    </location>
</feature>
<dbReference type="InterPro" id="IPR036259">
    <property type="entry name" value="MFS_trans_sf"/>
</dbReference>
<feature type="signal peptide" evidence="7">
    <location>
        <begin position="1"/>
        <end position="19"/>
    </location>
</feature>
<dbReference type="EMBL" id="CVQH01007779">
    <property type="protein sequence ID" value="CRK16614.1"/>
    <property type="molecule type" value="Genomic_DNA"/>
</dbReference>
<feature type="transmembrane region" description="Helical" evidence="6">
    <location>
        <begin position="275"/>
        <end position="302"/>
    </location>
</feature>
<feature type="transmembrane region" description="Helical" evidence="6">
    <location>
        <begin position="68"/>
        <end position="87"/>
    </location>
</feature>
<keyword evidence="9" id="KW-1185">Reference proteome</keyword>
<dbReference type="AlphaFoldDB" id="A0A0G4L3M7"/>
<dbReference type="STRING" id="100787.A0A0G4L3M7"/>
<feature type="transmembrane region" description="Helical" evidence="6">
    <location>
        <begin position="250"/>
        <end position="269"/>
    </location>
</feature>
<dbReference type="GO" id="GO:0022857">
    <property type="term" value="F:transmembrane transporter activity"/>
    <property type="evidence" value="ECO:0007669"/>
    <property type="project" value="InterPro"/>
</dbReference>
<sequence length="860" mass="96741">MARLAKCILQGFFIAPIEALPEISITDITFTHERGTYMGIYAFTLAGSNYFAPVICGFIAQYQGWQWVFYWPAIFLGFVFIFLFLFMEETNYNRKSTGANIKTPTPVADIFIDEKNASSAAGPSTASETGETFPAPKTFIQKMSLWQPSPGQSMLSRALRSLSYLSWPVIFYAGFSYGSYLIWFNVLNATSSIILSGPPYNFPPSMVGLSYISCFVGVILGSIFSGRLSDWLTIKLARRNNGIMESEYRLWPFSLCVVVVPGGLILWGVGAAHGIHWFGLIFAMGCLAFATTVGVTLSVNYLIDSYHDISGDAIVTIILVRNTMSFAVSYGITPWLMNLGYQNCFISAAFIGMATSSVFFVMIKYGKKLRIRSASKYHRLVNAAESKCRQCHWPVSADLVDRRFASHKDSRHHTTTEEPAKPIASHYRAHSATSPFEDDHNSAPTESSPPIQPLIHISHLLAESRASHLTVSREMPAVLSRHFVEKCFTLLLLPICHPGFSQDWLGEIKDLMVSHDCLYYSVLAYAASHVFLMDTSTRIQGLALTYYTKATRAMSCLLESETHPELHNGLLMSVMLLYLHGCMGIGTYTDIPMHVNAAIRIIKTRLLDRHKTVHRLFDRLAVESVLYQIFLATTGLWTQEAEAEHKFDAVFWARAEDFLDRSTIFPGQPISLNSPVLGVPISLFRLSFMLRKQYGSGLALDSEMLSRIRDEVAECEALLLCVRTAESSTCEEGSTEDMYYKDASCLFGIIISLLFEQLCRPHIGAGPLLPEPSESWQVDKAMRILRRHEHAEGWSRCFIGNWPVYTLGLFMKSHNDQEVIRNDLQQRWSLTGFSQVCRFQGDLEHIWASRRSSVEEESLR</sequence>
<gene>
    <name evidence="8" type="ORF">BN1708_002871</name>
</gene>
<dbReference type="SUPFAM" id="SSF103473">
    <property type="entry name" value="MFS general substrate transporter"/>
    <property type="match status" value="1"/>
</dbReference>
<feature type="transmembrane region" description="Helical" evidence="6">
    <location>
        <begin position="206"/>
        <end position="229"/>
    </location>
</feature>
<dbReference type="Proteomes" id="UP000044602">
    <property type="component" value="Unassembled WGS sequence"/>
</dbReference>
<dbReference type="Gene3D" id="1.20.1250.20">
    <property type="entry name" value="MFS general substrate transporter like domains"/>
    <property type="match status" value="1"/>
</dbReference>
<evidence type="ECO:0000256" key="6">
    <source>
        <dbReference type="SAM" id="Phobius"/>
    </source>
</evidence>
<evidence type="ECO:0000313" key="9">
    <source>
        <dbReference type="Proteomes" id="UP000044602"/>
    </source>
</evidence>
<dbReference type="Pfam" id="PF07690">
    <property type="entry name" value="MFS_1"/>
    <property type="match status" value="1"/>
</dbReference>
<dbReference type="InterPro" id="IPR021858">
    <property type="entry name" value="Fun_TF"/>
</dbReference>
<feature type="chain" id="PRO_5002566366" description="Major facilitator superfamily (MFS) profile domain-containing protein" evidence="7">
    <location>
        <begin position="20"/>
        <end position="860"/>
    </location>
</feature>
<name>A0A0G4L3M7_VERLO</name>
<evidence type="ECO:0008006" key="10">
    <source>
        <dbReference type="Google" id="ProtNLM"/>
    </source>
</evidence>
<reference evidence="8 9" key="1">
    <citation type="submission" date="2015-05" db="EMBL/GenBank/DDBJ databases">
        <authorList>
            <person name="Wang D.B."/>
            <person name="Wang M."/>
        </authorList>
    </citation>
    <scope>NUCLEOTIDE SEQUENCE [LARGE SCALE GENOMIC DNA]</scope>
    <source>
        <strain evidence="8">VL1</strain>
    </source>
</reference>
<dbReference type="Pfam" id="PF11951">
    <property type="entry name" value="Fungal_trans_2"/>
    <property type="match status" value="1"/>
</dbReference>
<evidence type="ECO:0000256" key="7">
    <source>
        <dbReference type="SAM" id="SignalP"/>
    </source>
</evidence>
<proteinExistence type="predicted"/>
<feature type="transmembrane region" description="Helical" evidence="6">
    <location>
        <begin position="345"/>
        <end position="363"/>
    </location>
</feature>
<evidence type="ECO:0000256" key="5">
    <source>
        <dbReference type="ARBA" id="ARBA00023242"/>
    </source>
</evidence>
<dbReference type="GO" id="GO:0005886">
    <property type="term" value="C:plasma membrane"/>
    <property type="evidence" value="ECO:0007669"/>
    <property type="project" value="TreeGrafter"/>
</dbReference>
<keyword evidence="7" id="KW-0732">Signal</keyword>
<evidence type="ECO:0000313" key="8">
    <source>
        <dbReference type="EMBL" id="CRK16614.1"/>
    </source>
</evidence>
<dbReference type="PANTHER" id="PTHR23502">
    <property type="entry name" value="MAJOR FACILITATOR SUPERFAMILY"/>
    <property type="match status" value="1"/>
</dbReference>
<organism evidence="8 9">
    <name type="scientific">Verticillium longisporum</name>
    <name type="common">Verticillium dahliae var. longisporum</name>
    <dbReference type="NCBI Taxonomy" id="100787"/>
    <lineage>
        <taxon>Eukaryota</taxon>
        <taxon>Fungi</taxon>
        <taxon>Dikarya</taxon>
        <taxon>Ascomycota</taxon>
        <taxon>Pezizomycotina</taxon>
        <taxon>Sordariomycetes</taxon>
        <taxon>Hypocreomycetidae</taxon>
        <taxon>Glomerellales</taxon>
        <taxon>Plectosphaerellaceae</taxon>
        <taxon>Verticillium</taxon>
    </lineage>
</organism>
<keyword evidence="3 6" id="KW-1133">Transmembrane helix</keyword>
<feature type="transmembrane region" description="Helical" evidence="6">
    <location>
        <begin position="164"/>
        <end position="186"/>
    </location>
</feature>
<dbReference type="PANTHER" id="PTHR23502:SF30">
    <property type="entry name" value="TRANSPORTER, PUTATIVE (AFU_ORTHOLOGUE AFUA_8G04702)-RELATED"/>
    <property type="match status" value="1"/>
</dbReference>
<evidence type="ECO:0000256" key="4">
    <source>
        <dbReference type="ARBA" id="ARBA00023136"/>
    </source>
</evidence>